<sequence length="88" mass="9013">MNNRLPVTAILTALALCASASVVTAQYSGNPGLRNPGATTPTPKQAGQPPKTYQPAAQPTPAARQLNPNPSCVTLPCNAPPVIVRDPS</sequence>
<evidence type="ECO:0000256" key="1">
    <source>
        <dbReference type="SAM" id="MobiDB-lite"/>
    </source>
</evidence>
<accession>A0A1G4PBV6</accession>
<proteinExistence type="predicted"/>
<dbReference type="Proteomes" id="UP000198889">
    <property type="component" value="Unassembled WGS sequence"/>
</dbReference>
<organism evidence="3 4">
    <name type="scientific">Ancylobacter rudongensis</name>
    <dbReference type="NCBI Taxonomy" id="177413"/>
    <lineage>
        <taxon>Bacteria</taxon>
        <taxon>Pseudomonadati</taxon>
        <taxon>Pseudomonadota</taxon>
        <taxon>Alphaproteobacteria</taxon>
        <taxon>Hyphomicrobiales</taxon>
        <taxon>Xanthobacteraceae</taxon>
        <taxon>Ancylobacter</taxon>
    </lineage>
</organism>
<name>A0A1G4PBV6_9HYPH</name>
<feature type="chain" id="PRO_5011700443" evidence="2">
    <location>
        <begin position="26"/>
        <end position="88"/>
    </location>
</feature>
<dbReference type="RefSeq" id="WP_091435749.1">
    <property type="nucleotide sequence ID" value="NZ_FMTP01000001.1"/>
</dbReference>
<keyword evidence="4" id="KW-1185">Reference proteome</keyword>
<feature type="compositionally biased region" description="Low complexity" evidence="1">
    <location>
        <begin position="48"/>
        <end position="65"/>
    </location>
</feature>
<keyword evidence="2" id="KW-0732">Signal</keyword>
<evidence type="ECO:0000313" key="3">
    <source>
        <dbReference type="EMBL" id="SCW29773.1"/>
    </source>
</evidence>
<protein>
    <submittedName>
        <fullName evidence="3">Uncharacterized protein</fullName>
    </submittedName>
</protein>
<feature type="region of interest" description="Disordered" evidence="1">
    <location>
        <begin position="27"/>
        <end position="69"/>
    </location>
</feature>
<evidence type="ECO:0000313" key="4">
    <source>
        <dbReference type="Proteomes" id="UP000198889"/>
    </source>
</evidence>
<evidence type="ECO:0000256" key="2">
    <source>
        <dbReference type="SAM" id="SignalP"/>
    </source>
</evidence>
<dbReference type="EMBL" id="FMTP01000001">
    <property type="protein sequence ID" value="SCW29773.1"/>
    <property type="molecule type" value="Genomic_DNA"/>
</dbReference>
<reference evidence="4" key="1">
    <citation type="submission" date="2016-10" db="EMBL/GenBank/DDBJ databases">
        <authorList>
            <person name="Varghese N."/>
            <person name="Submissions S."/>
        </authorList>
    </citation>
    <scope>NUCLEOTIDE SEQUENCE [LARGE SCALE GENOMIC DNA]</scope>
    <source>
        <strain evidence="4">CGMCC 1.1761</strain>
    </source>
</reference>
<gene>
    <name evidence="3" type="ORF">SAMN05660859_0452</name>
</gene>
<dbReference type="AlphaFoldDB" id="A0A1G4PBV6"/>
<feature type="signal peptide" evidence="2">
    <location>
        <begin position="1"/>
        <end position="25"/>
    </location>
</feature>